<dbReference type="NCBIfam" id="NF033859">
    <property type="entry name" value="SMEK_N"/>
    <property type="match status" value="1"/>
</dbReference>
<sequence>MNRARLLADISYYLTHLRMSVEHLNSLNLQDINVHAETFFRDLLNLALGYKLKNINIVEKNARAIDLGDEGDLIAIQVTSTSDLAKIKHTHKGFVAGGLDGKYDRLVVLVIGEKKRYREPVLGGDGSFSMSLTDDIWDVPDLLRKIGDLSLGKLECCRDFLRDELAIAVPRQANEVDTLIRVIEVLSAAEEGPSAADNREDPDPEGKIRDRFADHAEFLERQYVDLHEIYGRALAEVNKHSDLGHVRVRKLQVYLMNWSDRVLSDCGGDPKAALDLLAGKILLMMGTSEAPFDDGAVRYYLIDQLIACNVFPNKRALDA</sequence>
<dbReference type="EMBL" id="JACBFH010000001">
    <property type="protein sequence ID" value="NYY91766.1"/>
    <property type="molecule type" value="Genomic_DNA"/>
</dbReference>
<organism evidence="2">
    <name type="scientific">Bradyrhizobium barranii subsp. barranii</name>
    <dbReference type="NCBI Taxonomy" id="2823807"/>
    <lineage>
        <taxon>Bacteria</taxon>
        <taxon>Pseudomonadati</taxon>
        <taxon>Pseudomonadota</taxon>
        <taxon>Alphaproteobacteria</taxon>
        <taxon>Hyphomicrobiales</taxon>
        <taxon>Nitrobacteraceae</taxon>
        <taxon>Bradyrhizobium</taxon>
        <taxon>Bradyrhizobium barranii</taxon>
    </lineage>
</organism>
<dbReference type="AlphaFoldDB" id="A0A7Z0QDD3"/>
<name>A0A7Z0QDD3_9BRAD</name>
<protein>
    <submittedName>
        <fullName evidence="2">SMEK domain-containing protein</fullName>
    </submittedName>
</protein>
<accession>A0A7Z0QDD3</accession>
<evidence type="ECO:0000313" key="2">
    <source>
        <dbReference type="EMBL" id="NYY91766.1"/>
    </source>
</evidence>
<comment type="caution">
    <text evidence="2">The sequence shown here is derived from an EMBL/GenBank/DDBJ whole genome shotgun (WGS) entry which is preliminary data.</text>
</comment>
<proteinExistence type="predicted"/>
<evidence type="ECO:0000259" key="1">
    <source>
        <dbReference type="Pfam" id="PF21941"/>
    </source>
</evidence>
<feature type="domain" description="SMEK" evidence="1">
    <location>
        <begin position="10"/>
        <end position="146"/>
    </location>
</feature>
<dbReference type="Pfam" id="PF21941">
    <property type="entry name" value="SMEK_N"/>
    <property type="match status" value="1"/>
</dbReference>
<dbReference type="RefSeq" id="WP_166349642.1">
    <property type="nucleotide sequence ID" value="NZ_CP088280.1"/>
</dbReference>
<gene>
    <name evidence="2" type="ORF">G6321_26265</name>
</gene>
<dbReference type="InterPro" id="IPR047740">
    <property type="entry name" value="SMEK_dom"/>
</dbReference>
<reference evidence="2" key="1">
    <citation type="submission" date="2020-06" db="EMBL/GenBank/DDBJ databases">
        <title>Whole Genome Sequence of Bradyrhizobium sp. Strain 323S2.</title>
        <authorList>
            <person name="Bromfield E.S.P."/>
        </authorList>
    </citation>
    <scope>NUCLEOTIDE SEQUENCE [LARGE SCALE GENOMIC DNA]</scope>
    <source>
        <strain evidence="2">323S2</strain>
    </source>
</reference>